<dbReference type="RefSeq" id="WP_071316964.1">
    <property type="nucleotide sequence ID" value="NZ_CP063356.2"/>
</dbReference>
<dbReference type="Gene3D" id="3.30.360.10">
    <property type="entry name" value="Dihydrodipicolinate Reductase, domain 2"/>
    <property type="match status" value="1"/>
</dbReference>
<dbReference type="Pfam" id="PF01408">
    <property type="entry name" value="GFO_IDH_MocA"/>
    <property type="match status" value="1"/>
</dbReference>
<dbReference type="GO" id="GO:0000166">
    <property type="term" value="F:nucleotide binding"/>
    <property type="evidence" value="ECO:0007669"/>
    <property type="project" value="InterPro"/>
</dbReference>
<reference evidence="4" key="1">
    <citation type="submission" date="2016-10" db="EMBL/GenBank/DDBJ databases">
        <title>Draft genome sequences of four alkaliphilic bacteria belonging to the Anaerobacillus genus.</title>
        <authorList>
            <person name="Bassil N.M."/>
            <person name="Lloyd J.R."/>
        </authorList>
    </citation>
    <scope>NUCLEOTIDE SEQUENCE [LARGE SCALE GENOMIC DNA]</scope>
    <source>
        <strain evidence="4">NB2006</strain>
    </source>
</reference>
<feature type="domain" description="Gfo/Idh/MocA-like oxidoreductase N-terminal" evidence="2">
    <location>
        <begin position="6"/>
        <end position="121"/>
    </location>
</feature>
<dbReference type="PANTHER" id="PTHR43818:SF11">
    <property type="entry name" value="BCDNA.GH03377"/>
    <property type="match status" value="1"/>
</dbReference>
<sequence>MSKKIIHIGIIGLGAIGERLMNIFKGREDILVSAFCDASETRLKEMAATYNVKKVFTDYQELLACEELDAVYVAVPPKFHEEIVLAAIEAGKHILCEKPLANSIEEADRMLTAVKKTELVHAMHFPLNYQASLQQFEAFINEGFIGELRRINLKMHFPHWPRLWQQSDWVAGREQGGYVLEVGVHWIQAIQRIFGPIKEVRSQLQFPNDPSLCENGIIAEMKLESGISVLIDGLSNIGGEEQLEFAAYGTEGTLQLKNWRQLVGAKTGNDLEELTVTEGSARNLISEFVKAVHGEEAELYDFSVGYNAQLALEALRHPKDNEWQRIM</sequence>
<dbReference type="InterPro" id="IPR036291">
    <property type="entry name" value="NAD(P)-bd_dom_sf"/>
</dbReference>
<evidence type="ECO:0000259" key="2">
    <source>
        <dbReference type="Pfam" id="PF01408"/>
    </source>
</evidence>
<keyword evidence="1" id="KW-0560">Oxidoreductase</keyword>
<dbReference type="InterPro" id="IPR000683">
    <property type="entry name" value="Gfo/Idh/MocA-like_OxRdtase_N"/>
</dbReference>
<gene>
    <name evidence="4" type="ORF">AWH56_09710</name>
</gene>
<evidence type="ECO:0000256" key="1">
    <source>
        <dbReference type="ARBA" id="ARBA00023002"/>
    </source>
</evidence>
<dbReference type="Pfam" id="PF22725">
    <property type="entry name" value="GFO_IDH_MocA_C3"/>
    <property type="match status" value="1"/>
</dbReference>
<dbReference type="Gene3D" id="3.40.50.720">
    <property type="entry name" value="NAD(P)-binding Rossmann-like Domain"/>
    <property type="match status" value="1"/>
</dbReference>
<dbReference type="InterPro" id="IPR055170">
    <property type="entry name" value="GFO_IDH_MocA-like_dom"/>
</dbReference>
<evidence type="ECO:0000313" key="4">
    <source>
        <dbReference type="EMBL" id="OIJ19070.1"/>
    </source>
</evidence>
<dbReference type="SUPFAM" id="SSF55347">
    <property type="entry name" value="Glyceraldehyde-3-phosphate dehydrogenase-like, C-terminal domain"/>
    <property type="match status" value="1"/>
</dbReference>
<dbReference type="AlphaFoldDB" id="A0A1S2M3G5"/>
<dbReference type="GO" id="GO:0016491">
    <property type="term" value="F:oxidoreductase activity"/>
    <property type="evidence" value="ECO:0007669"/>
    <property type="project" value="UniProtKB-KW"/>
</dbReference>
<comment type="caution">
    <text evidence="4">The sequence shown here is derived from an EMBL/GenBank/DDBJ whole genome shotgun (WGS) entry which is preliminary data.</text>
</comment>
<dbReference type="InterPro" id="IPR050463">
    <property type="entry name" value="Gfo/Idh/MocA_oxidrdct_glycsds"/>
</dbReference>
<proteinExistence type="predicted"/>
<evidence type="ECO:0008006" key="5">
    <source>
        <dbReference type="Google" id="ProtNLM"/>
    </source>
</evidence>
<dbReference type="EMBL" id="LQXD01000083">
    <property type="protein sequence ID" value="OIJ19070.1"/>
    <property type="molecule type" value="Genomic_DNA"/>
</dbReference>
<dbReference type="SUPFAM" id="SSF51735">
    <property type="entry name" value="NAD(P)-binding Rossmann-fold domains"/>
    <property type="match status" value="1"/>
</dbReference>
<dbReference type="PANTHER" id="PTHR43818">
    <property type="entry name" value="BCDNA.GH03377"/>
    <property type="match status" value="1"/>
</dbReference>
<name>A0A1S2M3G5_9BACI</name>
<evidence type="ECO:0000259" key="3">
    <source>
        <dbReference type="Pfam" id="PF22725"/>
    </source>
</evidence>
<accession>A0A1S2M3G5</accession>
<protein>
    <recommendedName>
        <fullName evidence="5">Oxidoreductase</fullName>
    </recommendedName>
</protein>
<feature type="domain" description="GFO/IDH/MocA-like oxidoreductase" evidence="3">
    <location>
        <begin position="134"/>
        <end position="254"/>
    </location>
</feature>
<organism evidence="4">
    <name type="scientific">Anaerobacillus isosaccharinicus</name>
    <dbReference type="NCBI Taxonomy" id="1532552"/>
    <lineage>
        <taxon>Bacteria</taxon>
        <taxon>Bacillati</taxon>
        <taxon>Bacillota</taxon>
        <taxon>Bacilli</taxon>
        <taxon>Bacillales</taxon>
        <taxon>Bacillaceae</taxon>
        <taxon>Anaerobacillus</taxon>
    </lineage>
</organism>